<keyword evidence="4 7" id="KW-0560">Oxidoreductase</keyword>
<dbReference type="PRINTS" id="PR00385">
    <property type="entry name" value="P450"/>
</dbReference>
<reference evidence="8 9" key="1">
    <citation type="submission" date="2018-03" db="EMBL/GenBank/DDBJ databases">
        <title>Bioinformatic expansion and discovery of thiopeptide antibiotics.</title>
        <authorList>
            <person name="Schwalen C.J."/>
            <person name="Hudson G.A."/>
            <person name="Mitchell D.A."/>
        </authorList>
    </citation>
    <scope>NUCLEOTIDE SEQUENCE [LARGE SCALE GENOMIC DNA]</scope>
    <source>
        <strain evidence="8 9">ATCC 21389</strain>
    </source>
</reference>
<gene>
    <name evidence="8" type="ORF">C7C46_20615</name>
</gene>
<dbReference type="RefSeq" id="WP_110671360.1">
    <property type="nucleotide sequence ID" value="NZ_PYBW01000078.1"/>
</dbReference>
<evidence type="ECO:0000256" key="1">
    <source>
        <dbReference type="ARBA" id="ARBA00010617"/>
    </source>
</evidence>
<dbReference type="OrthoDB" id="5500002at2"/>
<accession>A0A2V4MZC8</accession>
<dbReference type="GO" id="GO:0005506">
    <property type="term" value="F:iron ion binding"/>
    <property type="evidence" value="ECO:0007669"/>
    <property type="project" value="InterPro"/>
</dbReference>
<dbReference type="Gene3D" id="1.10.630.10">
    <property type="entry name" value="Cytochrome P450"/>
    <property type="match status" value="1"/>
</dbReference>
<keyword evidence="6 7" id="KW-0503">Monooxygenase</keyword>
<evidence type="ECO:0000313" key="9">
    <source>
        <dbReference type="Proteomes" id="UP000248039"/>
    </source>
</evidence>
<dbReference type="PRINTS" id="PR00359">
    <property type="entry name" value="BP450"/>
</dbReference>
<evidence type="ECO:0000256" key="2">
    <source>
        <dbReference type="ARBA" id="ARBA00022617"/>
    </source>
</evidence>
<evidence type="ECO:0000256" key="6">
    <source>
        <dbReference type="ARBA" id="ARBA00023033"/>
    </source>
</evidence>
<dbReference type="InterPro" id="IPR002397">
    <property type="entry name" value="Cyt_P450_B"/>
</dbReference>
<keyword evidence="2 7" id="KW-0349">Heme</keyword>
<dbReference type="CDD" id="cd11029">
    <property type="entry name" value="CYP107-like"/>
    <property type="match status" value="1"/>
</dbReference>
<dbReference type="GO" id="GO:0016705">
    <property type="term" value="F:oxidoreductase activity, acting on paired donors, with incorporation or reduction of molecular oxygen"/>
    <property type="evidence" value="ECO:0007669"/>
    <property type="project" value="InterPro"/>
</dbReference>
<comment type="similarity">
    <text evidence="1 7">Belongs to the cytochrome P450 family.</text>
</comment>
<dbReference type="AlphaFoldDB" id="A0A2V4MZC8"/>
<dbReference type="GO" id="GO:0004497">
    <property type="term" value="F:monooxygenase activity"/>
    <property type="evidence" value="ECO:0007669"/>
    <property type="project" value="UniProtKB-KW"/>
</dbReference>
<evidence type="ECO:0000256" key="5">
    <source>
        <dbReference type="ARBA" id="ARBA00023004"/>
    </source>
</evidence>
<comment type="caution">
    <text evidence="8">The sequence shown here is derived from an EMBL/GenBank/DDBJ whole genome shotgun (WGS) entry which is preliminary data.</text>
</comment>
<dbReference type="SUPFAM" id="SSF48264">
    <property type="entry name" value="Cytochrome P450"/>
    <property type="match status" value="1"/>
</dbReference>
<proteinExistence type="inferred from homology"/>
<evidence type="ECO:0000313" key="8">
    <source>
        <dbReference type="EMBL" id="PYC76931.1"/>
    </source>
</evidence>
<sequence length="420" mass="44607">MSGIRSVGDDVVVLDPLARDNAREGALLRAAGPVARVELPGGVAAWAVTRHGAARELLTDPRLVKDAAHWAAYQRGEVPKDWPLIGLAVPGPSMVTTDGAEHRRLRALVAQAFTPRRVELMRPQVAAITAGLLDRLAAGGPEVDLKSEFAFPLPMTVIGSLLGVDPADHDHLRELYERFFSSVPDPAGIQATVAALNAFVNGLVRSRREAPGEDLTSALLAADLSEAAEPGSPARPLSDAEAAATLRVIIAAGHETTVNLITNAVRALLTHPDQLALVRSGEVSWAAVVEESLRWTPPTSNFLFRFAAADVPVAGGGAEVVIPAGDPVLISYNAIGRDPLQHGVTAELFDVTRDPLRHLSFGHGPHVCPGSPLARLEAQVALPALFERFPTLRLAVPDAELRPAASLVVNSLRELPIRLW</sequence>
<dbReference type="InterPro" id="IPR036396">
    <property type="entry name" value="Cyt_P450_sf"/>
</dbReference>
<dbReference type="PANTHER" id="PTHR46696">
    <property type="entry name" value="P450, PUTATIVE (EUROFUNG)-RELATED"/>
    <property type="match status" value="1"/>
</dbReference>
<dbReference type="InterPro" id="IPR001128">
    <property type="entry name" value="Cyt_P450"/>
</dbReference>
<keyword evidence="5 7" id="KW-0408">Iron</keyword>
<keyword evidence="3 7" id="KW-0479">Metal-binding</keyword>
<dbReference type="FunFam" id="1.10.630.10:FF:000018">
    <property type="entry name" value="Cytochrome P450 monooxygenase"/>
    <property type="match status" value="1"/>
</dbReference>
<dbReference type="GO" id="GO:0020037">
    <property type="term" value="F:heme binding"/>
    <property type="evidence" value="ECO:0007669"/>
    <property type="project" value="InterPro"/>
</dbReference>
<evidence type="ECO:0000256" key="4">
    <source>
        <dbReference type="ARBA" id="ARBA00023002"/>
    </source>
</evidence>
<protein>
    <submittedName>
        <fullName evidence="8">Cytochrome P450</fullName>
    </submittedName>
</protein>
<evidence type="ECO:0000256" key="3">
    <source>
        <dbReference type="ARBA" id="ARBA00022723"/>
    </source>
</evidence>
<dbReference type="PANTHER" id="PTHR46696:SF1">
    <property type="entry name" value="CYTOCHROME P450 YJIB-RELATED"/>
    <property type="match status" value="1"/>
</dbReference>
<dbReference type="InterPro" id="IPR017972">
    <property type="entry name" value="Cyt_P450_CS"/>
</dbReference>
<dbReference type="Pfam" id="PF00067">
    <property type="entry name" value="p450"/>
    <property type="match status" value="1"/>
</dbReference>
<organism evidence="8 9">
    <name type="scientific">Streptomyces tateyamensis</name>
    <dbReference type="NCBI Taxonomy" id="565073"/>
    <lineage>
        <taxon>Bacteria</taxon>
        <taxon>Bacillati</taxon>
        <taxon>Actinomycetota</taxon>
        <taxon>Actinomycetes</taxon>
        <taxon>Kitasatosporales</taxon>
        <taxon>Streptomycetaceae</taxon>
        <taxon>Streptomyces</taxon>
    </lineage>
</organism>
<dbReference type="PROSITE" id="PS00086">
    <property type="entry name" value="CYTOCHROME_P450"/>
    <property type="match status" value="1"/>
</dbReference>
<dbReference type="Proteomes" id="UP000248039">
    <property type="component" value="Unassembled WGS sequence"/>
</dbReference>
<dbReference type="EMBL" id="PYBW01000078">
    <property type="protein sequence ID" value="PYC76931.1"/>
    <property type="molecule type" value="Genomic_DNA"/>
</dbReference>
<name>A0A2V4MZC8_9ACTN</name>
<evidence type="ECO:0000256" key="7">
    <source>
        <dbReference type="RuleBase" id="RU000461"/>
    </source>
</evidence>
<keyword evidence="9" id="KW-1185">Reference proteome</keyword>